<protein>
    <recommendedName>
        <fullName evidence="4">Stage 0 sporulation protein A homolog</fullName>
        <ecNumber evidence="3">2.7.13.3</ecNumber>
    </recommendedName>
</protein>
<proteinExistence type="predicted"/>
<evidence type="ECO:0000256" key="3">
    <source>
        <dbReference type="ARBA" id="ARBA00012438"/>
    </source>
</evidence>
<gene>
    <name evidence="13" type="primary">cph1</name>
    <name evidence="13" type="ORF">BEI61_01835</name>
</gene>
<dbReference type="InterPro" id="IPR036890">
    <property type="entry name" value="HATPase_C_sf"/>
</dbReference>
<dbReference type="Gene3D" id="1.10.287.130">
    <property type="match status" value="1"/>
</dbReference>
<dbReference type="RefSeq" id="WP_069152057.1">
    <property type="nucleotide sequence ID" value="NZ_MCGH01000002.1"/>
</dbReference>
<dbReference type="SUPFAM" id="SSF52172">
    <property type="entry name" value="CheY-like"/>
    <property type="match status" value="1"/>
</dbReference>
<dbReference type="Pfam" id="PF02518">
    <property type="entry name" value="HATPase_c"/>
    <property type="match status" value="1"/>
</dbReference>
<dbReference type="InterPro" id="IPR050351">
    <property type="entry name" value="BphY/WalK/GraS-like"/>
</dbReference>
<dbReference type="AlphaFoldDB" id="A0A1E3ACM2"/>
<dbReference type="GO" id="GO:0000155">
    <property type="term" value="F:phosphorelay sensor kinase activity"/>
    <property type="evidence" value="ECO:0007669"/>
    <property type="project" value="InterPro"/>
</dbReference>
<evidence type="ECO:0000256" key="6">
    <source>
        <dbReference type="ARBA" id="ARBA00022679"/>
    </source>
</evidence>
<reference evidence="13 14" key="1">
    <citation type="submission" date="2016-07" db="EMBL/GenBank/DDBJ databases">
        <title>Characterization of isolates of Eisenbergiella tayi derived from blood cultures, using whole genome sequencing.</title>
        <authorList>
            <person name="Burdz T."/>
            <person name="Wiebe D."/>
            <person name="Huynh C."/>
            <person name="Bernard K."/>
        </authorList>
    </citation>
    <scope>NUCLEOTIDE SEQUENCE [LARGE SCALE GENOMIC DNA]</scope>
    <source>
        <strain evidence="13 14">NML 110608</strain>
    </source>
</reference>
<feature type="domain" description="Response regulatory" evidence="12">
    <location>
        <begin position="6"/>
        <end position="122"/>
    </location>
</feature>
<evidence type="ECO:0000256" key="5">
    <source>
        <dbReference type="ARBA" id="ARBA00022553"/>
    </source>
</evidence>
<dbReference type="SMART" id="SM00388">
    <property type="entry name" value="HisKA"/>
    <property type="match status" value="1"/>
</dbReference>
<keyword evidence="7" id="KW-0418">Kinase</keyword>
<comment type="caution">
    <text evidence="13">The sequence shown here is derived from an EMBL/GenBank/DDBJ whole genome shotgun (WGS) entry which is preliminary data.</text>
</comment>
<dbReference type="GO" id="GO:0016020">
    <property type="term" value="C:membrane"/>
    <property type="evidence" value="ECO:0007669"/>
    <property type="project" value="UniProtKB-SubCell"/>
</dbReference>
<sequence length="358" mass="40378">MEHSSVILIVDDNPEFIHMTGTLLTRNGYEVRVADSGRQALSLLDREIPDLILLDIRMPEMDGLAVCRQIRENSRCEDTAILFITGEQDRASLEEGFRLGAQDYILKPCQPSELLARIRTHLQIINQTRELKAAYREMDQFCHSVSHDLKSPIQVMLQLLELLSAILKESANPLPEDADEVMERLFHKCSQAEAMIMRLLDFSRMTQLPCRPVPVDPEKIIRNAYNDLVLLEEGRIIHLTIEKLPSVCGDPVLLSQLFTNILSNSLKFTRNKPEAEIRVTSQQKGGQTAITFTDNGAGFDMAYADRLFSVFERLHSSSEFEGTGVGLTIVKRIMLRHGGDVSIHSVPDEGTSLTLYFP</sequence>
<comment type="subcellular location">
    <subcellularLocation>
        <location evidence="2">Membrane</location>
    </subcellularLocation>
</comment>
<evidence type="ECO:0000256" key="9">
    <source>
        <dbReference type="ARBA" id="ARBA00024867"/>
    </source>
</evidence>
<dbReference type="InterPro" id="IPR011006">
    <property type="entry name" value="CheY-like_superfamily"/>
</dbReference>
<keyword evidence="5 10" id="KW-0597">Phosphoprotein</keyword>
<dbReference type="InterPro" id="IPR001789">
    <property type="entry name" value="Sig_transdc_resp-reg_receiver"/>
</dbReference>
<evidence type="ECO:0000313" key="14">
    <source>
        <dbReference type="Proteomes" id="UP000094067"/>
    </source>
</evidence>
<feature type="domain" description="Histidine kinase" evidence="11">
    <location>
        <begin position="144"/>
        <end position="358"/>
    </location>
</feature>
<evidence type="ECO:0000256" key="7">
    <source>
        <dbReference type="ARBA" id="ARBA00022777"/>
    </source>
</evidence>
<dbReference type="InterPro" id="IPR003594">
    <property type="entry name" value="HATPase_dom"/>
</dbReference>
<dbReference type="GO" id="GO:0000156">
    <property type="term" value="F:phosphorelay response regulator activity"/>
    <property type="evidence" value="ECO:0007669"/>
    <property type="project" value="TreeGrafter"/>
</dbReference>
<dbReference type="InterPro" id="IPR004358">
    <property type="entry name" value="Sig_transdc_His_kin-like_C"/>
</dbReference>
<dbReference type="EC" id="2.7.13.3" evidence="3"/>
<comment type="function">
    <text evidence="9">May play the central regulatory role in sporulation. It may be an element of the effector pathway responsible for the activation of sporulation genes in response to nutritional stress. Spo0A may act in concert with spo0H (a sigma factor) to control the expression of some genes that are critical to the sporulation process.</text>
</comment>
<accession>A0A1E3ACM2</accession>
<dbReference type="InterPro" id="IPR003661">
    <property type="entry name" value="HisK_dim/P_dom"/>
</dbReference>
<evidence type="ECO:0000259" key="12">
    <source>
        <dbReference type="PROSITE" id="PS50110"/>
    </source>
</evidence>
<dbReference type="FunFam" id="3.30.565.10:FF:000006">
    <property type="entry name" value="Sensor histidine kinase WalK"/>
    <property type="match status" value="1"/>
</dbReference>
<keyword evidence="8" id="KW-0902">Two-component regulatory system</keyword>
<dbReference type="CDD" id="cd00082">
    <property type="entry name" value="HisKA"/>
    <property type="match status" value="1"/>
</dbReference>
<dbReference type="PRINTS" id="PR00344">
    <property type="entry name" value="BCTRLSENSOR"/>
</dbReference>
<dbReference type="Pfam" id="PF00072">
    <property type="entry name" value="Response_reg"/>
    <property type="match status" value="1"/>
</dbReference>
<dbReference type="EMBL" id="MCGH01000002">
    <property type="protein sequence ID" value="ODM05946.1"/>
    <property type="molecule type" value="Genomic_DNA"/>
</dbReference>
<dbReference type="PATRIC" id="fig|1432052.4.peg.2044"/>
<dbReference type="SMART" id="SM00387">
    <property type="entry name" value="HATPase_c"/>
    <property type="match status" value="1"/>
</dbReference>
<dbReference type="PROSITE" id="PS50109">
    <property type="entry name" value="HIS_KIN"/>
    <property type="match status" value="1"/>
</dbReference>
<dbReference type="SUPFAM" id="SSF55874">
    <property type="entry name" value="ATPase domain of HSP90 chaperone/DNA topoisomerase II/histidine kinase"/>
    <property type="match status" value="1"/>
</dbReference>
<dbReference type="Proteomes" id="UP000094067">
    <property type="component" value="Unassembled WGS sequence"/>
</dbReference>
<dbReference type="PANTHER" id="PTHR42878">
    <property type="entry name" value="TWO-COMPONENT HISTIDINE KINASE"/>
    <property type="match status" value="1"/>
</dbReference>
<evidence type="ECO:0000256" key="8">
    <source>
        <dbReference type="ARBA" id="ARBA00023012"/>
    </source>
</evidence>
<dbReference type="GO" id="GO:0007234">
    <property type="term" value="P:osmosensory signaling via phosphorelay pathway"/>
    <property type="evidence" value="ECO:0007669"/>
    <property type="project" value="TreeGrafter"/>
</dbReference>
<keyword evidence="6 13" id="KW-0808">Transferase</keyword>
<dbReference type="PROSITE" id="PS50110">
    <property type="entry name" value="RESPONSE_REGULATORY"/>
    <property type="match status" value="1"/>
</dbReference>
<comment type="catalytic activity">
    <reaction evidence="1">
        <text>ATP + protein L-histidine = ADP + protein N-phospho-L-histidine.</text>
        <dbReference type="EC" id="2.7.13.3"/>
    </reaction>
</comment>
<evidence type="ECO:0000256" key="2">
    <source>
        <dbReference type="ARBA" id="ARBA00004370"/>
    </source>
</evidence>
<evidence type="ECO:0000313" key="13">
    <source>
        <dbReference type="EMBL" id="ODM05946.1"/>
    </source>
</evidence>
<evidence type="ECO:0000256" key="10">
    <source>
        <dbReference type="PROSITE-ProRule" id="PRU00169"/>
    </source>
</evidence>
<dbReference type="Gene3D" id="3.30.565.10">
    <property type="entry name" value="Histidine kinase-like ATPase, C-terminal domain"/>
    <property type="match status" value="1"/>
</dbReference>
<evidence type="ECO:0000256" key="1">
    <source>
        <dbReference type="ARBA" id="ARBA00000085"/>
    </source>
</evidence>
<name>A0A1E3ACM2_9FIRM</name>
<evidence type="ECO:0000259" key="11">
    <source>
        <dbReference type="PROSITE" id="PS50109"/>
    </source>
</evidence>
<dbReference type="SMART" id="SM00448">
    <property type="entry name" value="REC"/>
    <property type="match status" value="1"/>
</dbReference>
<dbReference type="Gene3D" id="3.40.50.2300">
    <property type="match status" value="1"/>
</dbReference>
<evidence type="ECO:0000256" key="4">
    <source>
        <dbReference type="ARBA" id="ARBA00018672"/>
    </source>
</evidence>
<dbReference type="PANTHER" id="PTHR42878:SF15">
    <property type="entry name" value="BACTERIOPHYTOCHROME"/>
    <property type="match status" value="1"/>
</dbReference>
<feature type="modified residue" description="4-aspartylphosphate" evidence="10">
    <location>
        <position position="55"/>
    </location>
</feature>
<dbReference type="Pfam" id="PF00512">
    <property type="entry name" value="HisKA"/>
    <property type="match status" value="1"/>
</dbReference>
<dbReference type="InterPro" id="IPR005467">
    <property type="entry name" value="His_kinase_dom"/>
</dbReference>
<organism evidence="13 14">
    <name type="scientific">Eisenbergiella tayi</name>
    <dbReference type="NCBI Taxonomy" id="1432052"/>
    <lineage>
        <taxon>Bacteria</taxon>
        <taxon>Bacillati</taxon>
        <taxon>Bacillota</taxon>
        <taxon>Clostridia</taxon>
        <taxon>Lachnospirales</taxon>
        <taxon>Lachnospiraceae</taxon>
        <taxon>Eisenbergiella</taxon>
    </lineage>
</organism>
<dbReference type="GO" id="GO:0030295">
    <property type="term" value="F:protein kinase activator activity"/>
    <property type="evidence" value="ECO:0007669"/>
    <property type="project" value="TreeGrafter"/>
</dbReference>